<dbReference type="SUPFAM" id="SSF53067">
    <property type="entry name" value="Actin-like ATPase domain"/>
    <property type="match status" value="1"/>
</dbReference>
<dbReference type="Proteomes" id="UP000266091">
    <property type="component" value="Unassembled WGS sequence"/>
</dbReference>
<organism evidence="2 3">
    <name type="scientific">Mesosutterella multiformis</name>
    <dbReference type="NCBI Taxonomy" id="2259133"/>
    <lineage>
        <taxon>Bacteria</taxon>
        <taxon>Pseudomonadati</taxon>
        <taxon>Pseudomonadota</taxon>
        <taxon>Betaproteobacteria</taxon>
        <taxon>Burkholderiales</taxon>
        <taxon>Sutterellaceae</taxon>
        <taxon>Mesosutterella</taxon>
    </lineage>
</organism>
<name>A0A388S9Z7_9BURK</name>
<comment type="catalytic activity">
    <reaction evidence="1">
        <text>1,6-anhydro-N-acetyl-beta-muramate + ATP + H2O = N-acetyl-D-muramate 6-phosphate + ADP + H(+)</text>
        <dbReference type="Rhea" id="RHEA:24952"/>
        <dbReference type="ChEBI" id="CHEBI:15377"/>
        <dbReference type="ChEBI" id="CHEBI:15378"/>
        <dbReference type="ChEBI" id="CHEBI:30616"/>
        <dbReference type="ChEBI" id="CHEBI:58690"/>
        <dbReference type="ChEBI" id="CHEBI:58722"/>
        <dbReference type="ChEBI" id="CHEBI:456216"/>
        <dbReference type="EC" id="2.7.1.170"/>
    </reaction>
</comment>
<dbReference type="EC" id="2.7.1.170" evidence="1"/>
<dbReference type="PANTHER" id="PTHR30605:SF0">
    <property type="entry name" value="ANHYDRO-N-ACETYLMURAMIC ACID KINASE"/>
    <property type="match status" value="1"/>
</dbReference>
<dbReference type="HAMAP" id="MF_01270">
    <property type="entry name" value="AnhMurNAc_kinase"/>
    <property type="match status" value="1"/>
</dbReference>
<dbReference type="AlphaFoldDB" id="A0A388S9Z7"/>
<dbReference type="NCBIfam" id="NF007139">
    <property type="entry name" value="PRK09585.1-3"/>
    <property type="match status" value="1"/>
</dbReference>
<protein>
    <recommendedName>
        <fullName evidence="1">Anhydro-N-acetylmuramic acid kinase</fullName>
        <ecNumber evidence="1">2.7.1.170</ecNumber>
    </recommendedName>
    <alternativeName>
        <fullName evidence="1">AnhMurNAc kinase</fullName>
    </alternativeName>
</protein>
<accession>A0A401LKR9</accession>
<comment type="function">
    <text evidence="1">Catalyzes the specific phosphorylation of 1,6-anhydro-N-acetylmuramic acid (anhMurNAc) with the simultaneous cleavage of the 1,6-anhydro ring, generating MurNAc-6-P. Is required for the utilization of anhMurNAc either imported from the medium or derived from its own cell wall murein, and thus plays a role in cell wall recycling.</text>
</comment>
<keyword evidence="1 2" id="KW-0418">Kinase</keyword>
<comment type="pathway">
    <text evidence="1">Cell wall biogenesis; peptidoglycan recycling.</text>
</comment>
<proteinExistence type="inferred from homology"/>
<dbReference type="InterPro" id="IPR005338">
    <property type="entry name" value="Anhydro_N_Ac-Mur_kinase"/>
</dbReference>
<dbReference type="Gene3D" id="3.30.420.40">
    <property type="match status" value="2"/>
</dbReference>
<keyword evidence="3" id="KW-1185">Reference proteome</keyword>
<comment type="caution">
    <text evidence="2">The sequence shown here is derived from an EMBL/GenBank/DDBJ whole genome shotgun (WGS) entry which is preliminary data.</text>
</comment>
<dbReference type="InterPro" id="IPR043129">
    <property type="entry name" value="ATPase_NBD"/>
</dbReference>
<sequence>MAEGRAFYCLTKTFSLGHSPFAMTTSESFICIGIMSGTSLDGADAVAADFSSPVPVIRGRAHEPFSPELRAELLSLCAPGENEIERSGAASVKLAQCYAKAVESLLASSRIPREEIRAVGAHGQTIRHCPDQHFSIQLNYPALLAELTGIDVVADFRSADLAAGGQGAPLVPAFHARAFRSDTFRVIANIGGIANLTILPPVSSGAPVAGFDCGPGNMLMDAWCFQRTGRFYDEDGAWARSGLPQPDLLASLLSDPYFSLPPPKSTGRERFSLSWLKSHIAECGNRLMRTRDVQATLLRLTSQSLAEAVIRYAPAAEEVYLCGGGALNPALREDIARLLPTQHVGTTSELGIPPMDVEGLAFAWLTYARLAGIPGNCPDVTGAAGSRVLGSIYPAPRK</sequence>
<comment type="similarity">
    <text evidence="1">Belongs to the anhydro-N-acetylmuramic acid kinase family.</text>
</comment>
<dbReference type="CDD" id="cd24050">
    <property type="entry name" value="ASKHA_NBD_ANMK"/>
    <property type="match status" value="1"/>
</dbReference>
<dbReference type="Pfam" id="PF03702">
    <property type="entry name" value="AnmK"/>
    <property type="match status" value="1"/>
</dbReference>
<dbReference type="GO" id="GO:0009254">
    <property type="term" value="P:peptidoglycan turnover"/>
    <property type="evidence" value="ECO:0007669"/>
    <property type="project" value="UniProtKB-UniRule"/>
</dbReference>
<accession>A0A388S9Z7</accession>
<evidence type="ECO:0000256" key="1">
    <source>
        <dbReference type="HAMAP-Rule" id="MF_01270"/>
    </source>
</evidence>
<dbReference type="GO" id="GO:0006040">
    <property type="term" value="P:amino sugar metabolic process"/>
    <property type="evidence" value="ECO:0007669"/>
    <property type="project" value="InterPro"/>
</dbReference>
<dbReference type="PANTHER" id="PTHR30605">
    <property type="entry name" value="ANHYDRO-N-ACETYLMURAMIC ACID KINASE"/>
    <property type="match status" value="1"/>
</dbReference>
<evidence type="ECO:0000313" key="2">
    <source>
        <dbReference type="EMBL" id="GBO93107.1"/>
    </source>
</evidence>
<gene>
    <name evidence="1 2" type="primary">anmK</name>
    <name evidence="2" type="ORF">MESMUL_04610</name>
</gene>
<dbReference type="GO" id="GO:0097175">
    <property type="term" value="P:1,6-anhydro-N-acetyl-beta-muramic acid catabolic process"/>
    <property type="evidence" value="ECO:0007669"/>
    <property type="project" value="UniProtKB-UniRule"/>
</dbReference>
<keyword evidence="1" id="KW-0119">Carbohydrate metabolism</keyword>
<dbReference type="UniPathway" id="UPA00343"/>
<keyword evidence="1" id="KW-0067">ATP-binding</keyword>
<keyword evidence="1" id="KW-0808">Transferase</keyword>
<keyword evidence="1" id="KW-0547">Nucleotide-binding</keyword>
<reference evidence="2 3" key="1">
    <citation type="journal article" date="2018" name="Int. J. Syst. Evol. Microbiol.">
        <title>Mesosutterella multiformis gen. nov., sp. nov., a member of the family Sutterellaceae and Sutterella megalosphaeroides sp. nov., isolated from human faeces.</title>
        <authorList>
            <person name="Sakamoto M."/>
            <person name="Ikeyama N."/>
            <person name="Kunihiro T."/>
            <person name="Iino T."/>
            <person name="Yuki M."/>
            <person name="Ohkuma M."/>
        </authorList>
    </citation>
    <scope>NUCLEOTIDE SEQUENCE [LARGE SCALE GENOMIC DNA]</scope>
    <source>
        <strain evidence="2 3">4NBBH2</strain>
    </source>
</reference>
<feature type="binding site" evidence="1">
    <location>
        <begin position="37"/>
        <end position="44"/>
    </location>
    <ligand>
        <name>ATP</name>
        <dbReference type="ChEBI" id="CHEBI:30616"/>
    </ligand>
</feature>
<dbReference type="UniPathway" id="UPA00544"/>
<dbReference type="EMBL" id="BGZJ01000001">
    <property type="protein sequence ID" value="GBO93107.1"/>
    <property type="molecule type" value="Genomic_DNA"/>
</dbReference>
<dbReference type="GO" id="GO:0005524">
    <property type="term" value="F:ATP binding"/>
    <property type="evidence" value="ECO:0007669"/>
    <property type="project" value="UniProtKB-UniRule"/>
</dbReference>
<comment type="pathway">
    <text evidence="1">Amino-sugar metabolism; 1,6-anhydro-N-acetylmuramate degradation.</text>
</comment>
<dbReference type="GO" id="GO:0016773">
    <property type="term" value="F:phosphotransferase activity, alcohol group as acceptor"/>
    <property type="evidence" value="ECO:0007669"/>
    <property type="project" value="UniProtKB-UniRule"/>
</dbReference>
<dbReference type="GO" id="GO:0016301">
    <property type="term" value="F:kinase activity"/>
    <property type="evidence" value="ECO:0007669"/>
    <property type="project" value="UniProtKB-KW"/>
</dbReference>
<evidence type="ECO:0000313" key="3">
    <source>
        <dbReference type="Proteomes" id="UP000266091"/>
    </source>
</evidence>